<accession>A0A6C0C1R8</accession>
<sequence length="216" mass="24689">MSAKQTSQKNYFQENSNPNNGVSLCIPRVFPNFKWHDVKKAMVETGMGFVERVDLIPVWKNGKVAYKRAYIHFKAKKWNMRNHRETLTHLQSGGYVEIMYDEPWFWKASISNVKRPAEGPKAKDAKVKVSMVPRVKRKERLDLSERKPSADDLDEGEIAEDKTGVVGEDPIASRRAEFAYSEGYVPDGTGGFVATEWATDEQVANRVENWKELSSM</sequence>
<evidence type="ECO:0000313" key="1">
    <source>
        <dbReference type="EMBL" id="QHS98567.1"/>
    </source>
</evidence>
<dbReference type="EMBL" id="MN739318">
    <property type="protein sequence ID" value="QHS98567.1"/>
    <property type="molecule type" value="Genomic_DNA"/>
</dbReference>
<organism evidence="1">
    <name type="scientific">viral metagenome</name>
    <dbReference type="NCBI Taxonomy" id="1070528"/>
    <lineage>
        <taxon>unclassified sequences</taxon>
        <taxon>metagenomes</taxon>
        <taxon>organismal metagenomes</taxon>
    </lineage>
</organism>
<protein>
    <submittedName>
        <fullName evidence="1">Uncharacterized protein</fullName>
    </submittedName>
</protein>
<reference evidence="1" key="1">
    <citation type="journal article" date="2020" name="Nature">
        <title>Giant virus diversity and host interactions through global metagenomics.</title>
        <authorList>
            <person name="Schulz F."/>
            <person name="Roux S."/>
            <person name="Paez-Espino D."/>
            <person name="Jungbluth S."/>
            <person name="Walsh D.A."/>
            <person name="Denef V.J."/>
            <person name="McMahon K.D."/>
            <person name="Konstantinidis K.T."/>
            <person name="Eloe-Fadrosh E.A."/>
            <person name="Kyrpides N.C."/>
            <person name="Woyke T."/>
        </authorList>
    </citation>
    <scope>NUCLEOTIDE SEQUENCE</scope>
    <source>
        <strain evidence="1">GVMAG-M-3300020185-18</strain>
    </source>
</reference>
<dbReference type="AlphaFoldDB" id="A0A6C0C1R8"/>
<name>A0A6C0C1R8_9ZZZZ</name>
<proteinExistence type="predicted"/>